<keyword evidence="3" id="KW-1185">Reference proteome</keyword>
<evidence type="ECO:0000256" key="1">
    <source>
        <dbReference type="SAM" id="MobiDB-lite"/>
    </source>
</evidence>
<comment type="caution">
    <text evidence="2">The sequence shown here is derived from an EMBL/GenBank/DDBJ whole genome shotgun (WGS) entry which is preliminary data.</text>
</comment>
<accession>A0ABD5UPZ5</accession>
<reference evidence="2 3" key="1">
    <citation type="journal article" date="2019" name="Int. J. Syst. Evol. Microbiol.">
        <title>The Global Catalogue of Microorganisms (GCM) 10K type strain sequencing project: providing services to taxonomists for standard genome sequencing and annotation.</title>
        <authorList>
            <consortium name="The Broad Institute Genomics Platform"/>
            <consortium name="The Broad Institute Genome Sequencing Center for Infectious Disease"/>
            <person name="Wu L."/>
            <person name="Ma J."/>
        </authorList>
    </citation>
    <scope>NUCLEOTIDE SEQUENCE [LARGE SCALE GENOMIC DNA]</scope>
    <source>
        <strain evidence="2 3">SKJ47</strain>
    </source>
</reference>
<keyword evidence="2" id="KW-0808">Transferase</keyword>
<dbReference type="Pfam" id="PF25270">
    <property type="entry name" value="Khk"/>
    <property type="match status" value="1"/>
</dbReference>
<dbReference type="Proteomes" id="UP001596296">
    <property type="component" value="Unassembled WGS sequence"/>
</dbReference>
<dbReference type="InterPro" id="IPR057621">
    <property type="entry name" value="Khk_prokaryotic"/>
</dbReference>
<dbReference type="Gene3D" id="3.40.1190.20">
    <property type="match status" value="1"/>
</dbReference>
<name>A0ABD5UPZ5_9EURY</name>
<dbReference type="RefSeq" id="WP_379739129.1">
    <property type="nucleotide sequence ID" value="NZ_JBHSVN010000001.1"/>
</dbReference>
<protein>
    <submittedName>
        <fullName evidence="2">PfkB family carbohydrate kinase</fullName>
    </submittedName>
</protein>
<evidence type="ECO:0000313" key="3">
    <source>
        <dbReference type="Proteomes" id="UP001596296"/>
    </source>
</evidence>
<proteinExistence type="predicted"/>
<evidence type="ECO:0000313" key="2">
    <source>
        <dbReference type="EMBL" id="MFC6891213.1"/>
    </source>
</evidence>
<feature type="region of interest" description="Disordered" evidence="1">
    <location>
        <begin position="255"/>
        <end position="276"/>
    </location>
</feature>
<feature type="compositionally biased region" description="Basic and acidic residues" evidence="1">
    <location>
        <begin position="264"/>
        <end position="276"/>
    </location>
</feature>
<dbReference type="EMBL" id="JBHSXL010000001">
    <property type="protein sequence ID" value="MFC6891213.1"/>
    <property type="molecule type" value="Genomic_DNA"/>
</dbReference>
<dbReference type="SUPFAM" id="SSF53613">
    <property type="entry name" value="Ribokinase-like"/>
    <property type="match status" value="1"/>
</dbReference>
<sequence>MRSEPGTSATGEGRSPVESPYVDLQNRLAEIPSDLRVSALPDGSIDRRYRIQTGVGGGLTTRAALATAIEDGRKSLQLVPERTEPGGQAVNLAIGAHELGAKVALCGHLDAPEMPAFPFETYSFGEPATVRVLDLEDDAVMLAEESGDVRSWGAADLEAALESPVDPLDADVVCWCNWVSFPRTTEAIRIASTHEDDTIRNGSPQIHLVDPGDLVGSDPDAISELLDALGELQDPEAVIVNANRAEIREIAAAIDADPSTSDPQAHEREDERLRDDDERLRAIRDHAGIAGVVMHAEPRAGMAVGDDHVVSVQNFRLEDPDRRIGGGDRFGSGFAVGLAAGWPVETALACGNAAAAYYLTHDRTGDAEDLRAFVRERSPSNDDGGE</sequence>
<dbReference type="AlphaFoldDB" id="A0ABD5UPZ5"/>
<dbReference type="InterPro" id="IPR029056">
    <property type="entry name" value="Ribokinase-like"/>
</dbReference>
<keyword evidence="2" id="KW-0418">Kinase</keyword>
<dbReference type="GO" id="GO:0016301">
    <property type="term" value="F:kinase activity"/>
    <property type="evidence" value="ECO:0007669"/>
    <property type="project" value="UniProtKB-KW"/>
</dbReference>
<gene>
    <name evidence="2" type="ORF">ACFQE9_00995</name>
</gene>
<organism evidence="2 3">
    <name type="scientific">Halopenitus salinus</name>
    <dbReference type="NCBI Taxonomy" id="1198295"/>
    <lineage>
        <taxon>Archaea</taxon>
        <taxon>Methanobacteriati</taxon>
        <taxon>Methanobacteriota</taxon>
        <taxon>Stenosarchaea group</taxon>
        <taxon>Halobacteria</taxon>
        <taxon>Halobacteriales</taxon>
        <taxon>Haloferacaceae</taxon>
        <taxon>Halopenitus</taxon>
    </lineage>
</organism>